<dbReference type="OrthoDB" id="5694214at2"/>
<evidence type="ECO:0000259" key="7">
    <source>
        <dbReference type="Pfam" id="PF14322"/>
    </source>
</evidence>
<name>A0A3B7MSX4_9BACT</name>
<keyword evidence="5" id="KW-0998">Cell outer membrane</keyword>
<dbReference type="RefSeq" id="WP_119053485.1">
    <property type="nucleotide sequence ID" value="NZ_CP032157.1"/>
</dbReference>
<evidence type="ECO:0000256" key="2">
    <source>
        <dbReference type="ARBA" id="ARBA00006275"/>
    </source>
</evidence>
<dbReference type="EMBL" id="CP032157">
    <property type="protein sequence ID" value="AXY77612.1"/>
    <property type="molecule type" value="Genomic_DNA"/>
</dbReference>
<dbReference type="KEGG" id="pseg:D3H65_28120"/>
<comment type="subcellular location">
    <subcellularLocation>
        <location evidence="1">Cell outer membrane</location>
    </subcellularLocation>
</comment>
<dbReference type="InterPro" id="IPR011990">
    <property type="entry name" value="TPR-like_helical_dom_sf"/>
</dbReference>
<dbReference type="GO" id="GO:0009279">
    <property type="term" value="C:cell outer membrane"/>
    <property type="evidence" value="ECO:0007669"/>
    <property type="project" value="UniProtKB-SubCell"/>
</dbReference>
<evidence type="ECO:0000313" key="8">
    <source>
        <dbReference type="EMBL" id="AXY77612.1"/>
    </source>
</evidence>
<gene>
    <name evidence="8" type="ORF">D3H65_28120</name>
</gene>
<evidence type="ECO:0000256" key="1">
    <source>
        <dbReference type="ARBA" id="ARBA00004442"/>
    </source>
</evidence>
<proteinExistence type="inferred from homology"/>
<protein>
    <submittedName>
        <fullName evidence="8">RagB/SusD family nutrient uptake outer membrane protein</fullName>
    </submittedName>
</protein>
<organism evidence="8 9">
    <name type="scientific">Paraflavitalea soli</name>
    <dbReference type="NCBI Taxonomy" id="2315862"/>
    <lineage>
        <taxon>Bacteria</taxon>
        <taxon>Pseudomonadati</taxon>
        <taxon>Bacteroidota</taxon>
        <taxon>Chitinophagia</taxon>
        <taxon>Chitinophagales</taxon>
        <taxon>Chitinophagaceae</taxon>
        <taxon>Paraflavitalea</taxon>
    </lineage>
</organism>
<dbReference type="SUPFAM" id="SSF48452">
    <property type="entry name" value="TPR-like"/>
    <property type="match status" value="1"/>
</dbReference>
<dbReference type="InterPro" id="IPR033985">
    <property type="entry name" value="SusD-like_N"/>
</dbReference>
<feature type="domain" description="SusD-like N-terminal" evidence="7">
    <location>
        <begin position="92"/>
        <end position="212"/>
    </location>
</feature>
<evidence type="ECO:0000256" key="3">
    <source>
        <dbReference type="ARBA" id="ARBA00022729"/>
    </source>
</evidence>
<dbReference type="AlphaFoldDB" id="A0A3B7MSX4"/>
<evidence type="ECO:0000256" key="5">
    <source>
        <dbReference type="ARBA" id="ARBA00023237"/>
    </source>
</evidence>
<dbReference type="PROSITE" id="PS51257">
    <property type="entry name" value="PROKAR_LIPOPROTEIN"/>
    <property type="match status" value="1"/>
</dbReference>
<dbReference type="Proteomes" id="UP000263900">
    <property type="component" value="Chromosome"/>
</dbReference>
<dbReference type="CDD" id="cd08977">
    <property type="entry name" value="SusD"/>
    <property type="match status" value="1"/>
</dbReference>
<dbReference type="Gene3D" id="1.25.40.390">
    <property type="match status" value="1"/>
</dbReference>
<keyword evidence="4" id="KW-0472">Membrane</keyword>
<reference evidence="8 9" key="1">
    <citation type="submission" date="2018-09" db="EMBL/GenBank/DDBJ databases">
        <title>Genome sequencing of strain 6GH32-13.</title>
        <authorList>
            <person name="Weon H.-Y."/>
            <person name="Heo J."/>
            <person name="Kwon S.-W."/>
        </authorList>
    </citation>
    <scope>NUCLEOTIDE SEQUENCE [LARGE SCALE GENOMIC DNA]</scope>
    <source>
        <strain evidence="8 9">5GH32-13</strain>
    </source>
</reference>
<accession>A0A3B7MSX4</accession>
<keyword evidence="9" id="KW-1185">Reference proteome</keyword>
<dbReference type="Pfam" id="PF14322">
    <property type="entry name" value="SusD-like_3"/>
    <property type="match status" value="1"/>
</dbReference>
<keyword evidence="3" id="KW-0732">Signal</keyword>
<dbReference type="InterPro" id="IPR012944">
    <property type="entry name" value="SusD_RagB_dom"/>
</dbReference>
<sequence length="484" mass="54842">MKRFFLFITIIALLGSCSKDLQEDPYSIAEETFYNTPAEVAAGVNAIYSPWRSVSSIAGLYTIQLECYADYMYGRGSHAPLNDYAGLDNTNVTRVGDMWRNFYQSIRNANIIIKRTPEGKQISPADVAKFVAEAKFLRALNYFHMVRNWGGVPIRTEANMLEVEVKRNTAAEVYALIVADLLEAEANLPDVPRLVGAPSKWAAKTVLADVYMNLNKWTEARDKANEVINAGKYSLVNITVADDFERVFGAEVVTTSEEIFYLKFSRLGSNQGFHYVMYAHYPGSGYFPPGGFYTNYSDAEAIPIMKNWDRNDLRYIYNWYPKTFGLGANTILNRKFRDTKAASASNAGNDYPMYRYADLLLFYAEAANRANNGPTADAMEKLNMVHRRAYGVNPLVANPSIDFKLADYNTMQSFLDLVVRERMYETCYEGKRWLDLKRLGIVKQVILAAKGKTVADKHLLWPIPNIETNYNKAIDPQKDQNPGY</sequence>
<dbReference type="Pfam" id="PF07980">
    <property type="entry name" value="SusD_RagB"/>
    <property type="match status" value="1"/>
</dbReference>
<evidence type="ECO:0000259" key="6">
    <source>
        <dbReference type="Pfam" id="PF07980"/>
    </source>
</evidence>
<evidence type="ECO:0000256" key="4">
    <source>
        <dbReference type="ARBA" id="ARBA00023136"/>
    </source>
</evidence>
<evidence type="ECO:0000313" key="9">
    <source>
        <dbReference type="Proteomes" id="UP000263900"/>
    </source>
</evidence>
<feature type="domain" description="RagB/SusD" evidence="6">
    <location>
        <begin position="300"/>
        <end position="484"/>
    </location>
</feature>
<comment type="similarity">
    <text evidence="2">Belongs to the SusD family.</text>
</comment>